<evidence type="ECO:0000313" key="3">
    <source>
        <dbReference type="Proteomes" id="UP000470404"/>
    </source>
</evidence>
<protein>
    <submittedName>
        <fullName evidence="2">Uncharacterized protein</fullName>
    </submittedName>
</protein>
<keyword evidence="3" id="KW-1185">Reference proteome</keyword>
<name>A0ABX0C303_9PSEU</name>
<evidence type="ECO:0000313" key="2">
    <source>
        <dbReference type="EMBL" id="NEC62041.1"/>
    </source>
</evidence>
<dbReference type="Proteomes" id="UP000470404">
    <property type="component" value="Unassembled WGS sequence"/>
</dbReference>
<dbReference type="EMBL" id="JAAGNC010000207">
    <property type="protein sequence ID" value="NEC62041.1"/>
    <property type="molecule type" value="Genomic_DNA"/>
</dbReference>
<proteinExistence type="predicted"/>
<dbReference type="RefSeq" id="WP_157904845.1">
    <property type="nucleotide sequence ID" value="NZ_JAAGNC010000207.1"/>
</dbReference>
<gene>
    <name evidence="2" type="ORF">G3I59_42210</name>
</gene>
<feature type="region of interest" description="Disordered" evidence="1">
    <location>
        <begin position="192"/>
        <end position="211"/>
    </location>
</feature>
<feature type="region of interest" description="Disordered" evidence="1">
    <location>
        <begin position="122"/>
        <end position="162"/>
    </location>
</feature>
<comment type="caution">
    <text evidence="2">The sequence shown here is derived from an EMBL/GenBank/DDBJ whole genome shotgun (WGS) entry which is preliminary data.</text>
</comment>
<evidence type="ECO:0000256" key="1">
    <source>
        <dbReference type="SAM" id="MobiDB-lite"/>
    </source>
</evidence>
<organism evidence="2 3">
    <name type="scientific">Amycolatopsis rubida</name>
    <dbReference type="NCBI Taxonomy" id="112413"/>
    <lineage>
        <taxon>Bacteria</taxon>
        <taxon>Bacillati</taxon>
        <taxon>Actinomycetota</taxon>
        <taxon>Actinomycetes</taxon>
        <taxon>Pseudonocardiales</taxon>
        <taxon>Pseudonocardiaceae</taxon>
        <taxon>Amycolatopsis</taxon>
    </lineage>
</organism>
<reference evidence="2 3" key="1">
    <citation type="submission" date="2020-01" db="EMBL/GenBank/DDBJ databases">
        <title>Insect and environment-associated Actinomycetes.</title>
        <authorList>
            <person name="Currrie C."/>
            <person name="Chevrette M."/>
            <person name="Carlson C."/>
            <person name="Stubbendieck R."/>
            <person name="Wendt-Pienkowski E."/>
        </authorList>
    </citation>
    <scope>NUCLEOTIDE SEQUENCE [LARGE SCALE GENOMIC DNA]</scope>
    <source>
        <strain evidence="2 3">SID8386</strain>
    </source>
</reference>
<sequence length="211" mass="21396">MNATLSRPGAAPAESDGAVVLDRSAGAVRDLASLVVLGGRAVVLDRSAVAHALTSLVVLGGRAVAPDRSAATNSLTSLVVLGGRAVVPDRSVVAHALTSLVVLGGRATAPDRSAATNNLTSSAASDLTPAHPNPPHQPTRSFAPTPSRAYAAPTLTGGTPRTQRNRVVALAGYPQQICGQLDGLWITQGHRGDNPVADRMTQAGAGRGEWA</sequence>
<accession>A0ABX0C303</accession>